<dbReference type="EMBL" id="DQ535032">
    <property type="protein sequence ID" value="ABG21621.1"/>
    <property type="molecule type" value="Genomic_DNA"/>
</dbReference>
<protein>
    <submittedName>
        <fullName evidence="1">Gp078</fullName>
    </submittedName>
</protein>
<gene>
    <name evidence="1" type="ORF">KSY1p078</name>
</gene>
<reference evidence="1 2" key="1">
    <citation type="journal article" date="2007" name="Virology">
        <title>KSY1, a lactococcal phage with a T7-like transcription.</title>
        <authorList>
            <person name="Chopin A."/>
            <person name="Deveau H."/>
            <person name="Ehrlich S.D."/>
            <person name="Moineau S."/>
            <person name="Chopin M.C."/>
        </authorList>
    </citation>
    <scope>NUCLEOTIDE SEQUENCE</scope>
</reference>
<sequence>MKNEVPAFIADWIDKYDVYALCNLYMNGFAYVNDDLDKGTYLVVVDEFFYNIENWLSLHATITGYKKVTDLIADLKVMGYEKERKLGVLK</sequence>
<organism evidence="1 2">
    <name type="scientific">Lactococcus phage KSY1</name>
    <dbReference type="NCBI Taxonomy" id="2913972"/>
    <lineage>
        <taxon>Viruses</taxon>
        <taxon>Duplodnaviria</taxon>
        <taxon>Heunggongvirae</taxon>
        <taxon>Uroviricota</taxon>
        <taxon>Caudoviricetes</taxon>
        <taxon>Chopinvirus</taxon>
        <taxon>Chopinvirus KSY1</taxon>
    </lineage>
</organism>
<dbReference type="Proteomes" id="UP000000714">
    <property type="component" value="Segment"/>
</dbReference>
<proteinExistence type="predicted"/>
<dbReference type="RefSeq" id="YP_001469077.1">
    <property type="nucleotide sequence ID" value="NC_009817.1"/>
</dbReference>
<dbReference type="GeneID" id="5602019"/>
<name>A6MAE3_9CAUD</name>
<dbReference type="KEGG" id="vg:5602019"/>
<evidence type="ECO:0000313" key="1">
    <source>
        <dbReference type="EMBL" id="ABG21621.1"/>
    </source>
</evidence>
<accession>A6MAE3</accession>
<evidence type="ECO:0000313" key="2">
    <source>
        <dbReference type="Proteomes" id="UP000000714"/>
    </source>
</evidence>
<keyword evidence="2" id="KW-1185">Reference proteome</keyword>